<dbReference type="RefSeq" id="XP_030378078.1">
    <property type="nucleotide sequence ID" value="XM_030522218.1"/>
</dbReference>
<gene>
    <name evidence="6" type="primary">LOC115626761</name>
</gene>
<evidence type="ECO:0000256" key="3">
    <source>
        <dbReference type="ARBA" id="ARBA00023242"/>
    </source>
</evidence>
<organism evidence="5 6">
    <name type="scientific">Drosophila lebanonensis</name>
    <name type="common">Fruit fly</name>
    <name type="synonym">Scaptodrosophila lebanonensis</name>
    <dbReference type="NCBI Taxonomy" id="7225"/>
    <lineage>
        <taxon>Eukaryota</taxon>
        <taxon>Metazoa</taxon>
        <taxon>Ecdysozoa</taxon>
        <taxon>Arthropoda</taxon>
        <taxon>Hexapoda</taxon>
        <taxon>Insecta</taxon>
        <taxon>Pterygota</taxon>
        <taxon>Neoptera</taxon>
        <taxon>Endopterygota</taxon>
        <taxon>Diptera</taxon>
        <taxon>Brachycera</taxon>
        <taxon>Muscomorpha</taxon>
        <taxon>Ephydroidea</taxon>
        <taxon>Drosophilidae</taxon>
        <taxon>Scaptodrosophila</taxon>
    </lineage>
</organism>
<evidence type="ECO:0000313" key="6">
    <source>
        <dbReference type="RefSeq" id="XP_030378078.1"/>
    </source>
</evidence>
<evidence type="ECO:0000313" key="5">
    <source>
        <dbReference type="Proteomes" id="UP000504634"/>
    </source>
</evidence>
<dbReference type="GO" id="GO:0071339">
    <property type="term" value="C:MLL1 complex"/>
    <property type="evidence" value="ECO:0007669"/>
    <property type="project" value="TreeGrafter"/>
</dbReference>
<comment type="similarity">
    <text evidence="2">Belongs to the IPI1/TEX10 family.</text>
</comment>
<name>A0A6J2TSG5_DROLE</name>
<keyword evidence="3" id="KW-0539">Nucleus</keyword>
<dbReference type="PANTHER" id="PTHR16056">
    <property type="entry name" value="REGULATOR OF MICROTUBULE DYNAMICS PROTEIN"/>
    <property type="match status" value="1"/>
</dbReference>
<evidence type="ECO:0000256" key="1">
    <source>
        <dbReference type="ARBA" id="ARBA00004123"/>
    </source>
</evidence>
<evidence type="ECO:0000259" key="4">
    <source>
        <dbReference type="Pfam" id="PF12333"/>
    </source>
</evidence>
<proteinExistence type="inferred from homology"/>
<protein>
    <submittedName>
        <fullName evidence="6">Testis-expressed protein 10 homolog</fullName>
    </submittedName>
</protein>
<accession>A0A6J2TSG5</accession>
<sequence length="665" mass="74957">MGGHHKKNLRSEKAKVKLKGAKLPKGLNVTKTDFKVRKIAIREQLKDSVINESGQRQLNLKETLSRLKHHSLKFRSDALRNVRDSVKTGTANHLIGHLTELLQGIAAGALDIEPDARRESFKTLDAVLENLQPQAVTPFFHILATYLRCAMTHVLPAIQEDSLLMLDVLLHRLPPQLLAERSAHTIIGNFIGMISRARHDNERSNRTLTLQLGHGKQTTIKWRTKVLQRLYQILSTLVQHNNSKGSSKPARVVMFDAQTPQYYGVLRPKQLSTNESCELFGLSTEDKVEGPDTQLRTYVEQLMPLLIDNWLEVRPQPVQSTSTTITQRQRALLTGEAATSLHVLLEIMMQLWTLVNQHEAATNTLELSSWTRTTFAASFVRNFLDADYFPYEQMVPPAAKTTKRTKKADTSVDPFCVLQNLSLVQLMSHFNPQPATSQLTATYERLLSYLQQRLQDLNNLGPEQQLRLVAALRALLHDNGAALLKVQPEATSALLRTTMEAYVQQRYTTREGVATRLLHTLCLIVQHADLFAAYGGDEQFAIFLGYLPQLLLKPTVSESTLCAMSTLCRQLNRVFMMALVENANAIVAHIEQLQMTGAGQGADATNTDKDDAFESKKRVLNLFYYARDCNGNQSKEKLNECLQQLEASSVDERITSYFRCMLTYP</sequence>
<comment type="subcellular location">
    <subcellularLocation>
        <location evidence="1">Nucleus</location>
    </subcellularLocation>
</comment>
<dbReference type="PANTHER" id="PTHR16056:SF2">
    <property type="entry name" value="TESTIS-EXPRESSED PROTEIN 10"/>
    <property type="match status" value="1"/>
</dbReference>
<dbReference type="Gene3D" id="1.25.10.10">
    <property type="entry name" value="Leucine-rich Repeat Variant"/>
    <property type="match status" value="1"/>
</dbReference>
<evidence type="ECO:0000256" key="2">
    <source>
        <dbReference type="ARBA" id="ARBA00006427"/>
    </source>
</evidence>
<dbReference type="InterPro" id="IPR024679">
    <property type="entry name" value="Ipi1_N"/>
</dbReference>
<dbReference type="InterPro" id="IPR011989">
    <property type="entry name" value="ARM-like"/>
</dbReference>
<dbReference type="OrthoDB" id="361362at2759"/>
<keyword evidence="5" id="KW-1185">Reference proteome</keyword>
<dbReference type="Pfam" id="PF12333">
    <property type="entry name" value="Ipi1_N"/>
    <property type="match status" value="1"/>
</dbReference>
<feature type="domain" description="Pre-rRNA-processing protein Ipi1 N-terminal" evidence="4">
    <location>
        <begin position="135"/>
        <end position="234"/>
    </location>
</feature>
<dbReference type="GeneID" id="115626761"/>
<dbReference type="AlphaFoldDB" id="A0A6J2TSG5"/>
<dbReference type="InterPro" id="IPR016024">
    <property type="entry name" value="ARM-type_fold"/>
</dbReference>
<dbReference type="SUPFAM" id="SSF48371">
    <property type="entry name" value="ARM repeat"/>
    <property type="match status" value="1"/>
</dbReference>
<reference evidence="6" key="1">
    <citation type="submission" date="2025-08" db="UniProtKB">
        <authorList>
            <consortium name="RefSeq"/>
        </authorList>
    </citation>
    <scope>IDENTIFICATION</scope>
    <source>
        <strain evidence="6">11010-0011.00</strain>
        <tissue evidence="6">Whole body</tissue>
    </source>
</reference>
<dbReference type="Proteomes" id="UP000504634">
    <property type="component" value="Unplaced"/>
</dbReference>